<feature type="compositionally biased region" description="Low complexity" evidence="1">
    <location>
        <begin position="443"/>
        <end position="454"/>
    </location>
</feature>
<dbReference type="AlphaFoldDB" id="A0A9P5TCS9"/>
<gene>
    <name evidence="3" type="ORF">DFH94DRAFT_716003</name>
</gene>
<feature type="compositionally biased region" description="Pro residues" evidence="1">
    <location>
        <begin position="634"/>
        <end position="643"/>
    </location>
</feature>
<comment type="caution">
    <text evidence="3">The sequence shown here is derived from an EMBL/GenBank/DDBJ whole genome shotgun (WGS) entry which is preliminary data.</text>
</comment>
<proteinExistence type="predicted"/>
<feature type="transmembrane region" description="Helical" evidence="2">
    <location>
        <begin position="28"/>
        <end position="48"/>
    </location>
</feature>
<keyword evidence="2" id="KW-0812">Transmembrane</keyword>
<feature type="transmembrane region" description="Helical" evidence="2">
    <location>
        <begin position="257"/>
        <end position="274"/>
    </location>
</feature>
<keyword evidence="2" id="KW-1133">Transmembrane helix</keyword>
<name>A0A9P5TCS9_9AGAM</name>
<dbReference type="OrthoDB" id="3351491at2759"/>
<evidence type="ECO:0000256" key="1">
    <source>
        <dbReference type="SAM" id="MobiDB-lite"/>
    </source>
</evidence>
<dbReference type="Proteomes" id="UP000759537">
    <property type="component" value="Unassembled WGS sequence"/>
</dbReference>
<sequence>MSRQFFALSPVQVQGTTFVNDYVDHPDFRLVTAFFLGWVFFSGLRHVWSSALLRELMWTCKAISDRLQGRTEEPVTFTRSLHEESARMHGSSSCVAEMDRPKQRDAPVLLLCMAFMLASLSSFLSLLTFDPNAGQTTCAFVVAATAVASQVARVCCLLILGLDLRSCMRRPWELHIFWVLLGLGTVLSGITTVIGTGQLMTPLSLPSVALCFRKRFLPSSLVSSILNFVLELYIIIRSLSLMRPPRLKLTIVQNARIVQAGSLLLFDLLVVIPNTTFTNLLAEFIPFSIGALGVLAAFNGSFGHTDFAPTQLDEHTPRAHHPSRAVRASEDTIHQGDMSERVVRIDNHRFSAIAGLNQDTEAYPSPSHDPRVTQRHSMTPLDGLRNETIPTRPPQPYGISVQTTMDIASPVAQLEPGNRLRREKILSFSNPVWATLGAPLDDSNSSASSHSQISIEVTRSPTGTSNDHSHERDRKVLSASSTILGSDIIRISSSRKGKDRMRIRRSIPPPNLPLSTTSSVPSSYKRVTHQSWVSRVSAYPPTSEDTSQPGWTLPKGRVQSLRSTSSLSSKSKHGSKSNQSSKSRKSSNSARSAKIKLAEGSPSAPTWTGSSMGPARPSRPYSLPRDKVGFVRGPRPPPSASRI</sequence>
<feature type="compositionally biased region" description="Low complexity" evidence="1">
    <location>
        <begin position="559"/>
        <end position="569"/>
    </location>
</feature>
<accession>A0A9P5TCS9</accession>
<protein>
    <submittedName>
        <fullName evidence="3">Uncharacterized protein</fullName>
    </submittedName>
</protein>
<feature type="compositionally biased region" description="Low complexity" evidence="1">
    <location>
        <begin position="576"/>
        <end position="592"/>
    </location>
</feature>
<feature type="transmembrane region" description="Helical" evidence="2">
    <location>
        <begin position="216"/>
        <end position="236"/>
    </location>
</feature>
<evidence type="ECO:0000313" key="4">
    <source>
        <dbReference type="Proteomes" id="UP000759537"/>
    </source>
</evidence>
<feature type="transmembrane region" description="Helical" evidence="2">
    <location>
        <begin position="108"/>
        <end position="127"/>
    </location>
</feature>
<keyword evidence="2" id="KW-0472">Membrane</keyword>
<feature type="region of interest" description="Disordered" evidence="1">
    <location>
        <begin position="489"/>
        <end position="526"/>
    </location>
</feature>
<keyword evidence="4" id="KW-1185">Reference proteome</keyword>
<feature type="region of interest" description="Disordered" evidence="1">
    <location>
        <begin position="437"/>
        <end position="475"/>
    </location>
</feature>
<reference evidence="3" key="2">
    <citation type="journal article" date="2020" name="Nat. Commun.">
        <title>Large-scale genome sequencing of mycorrhizal fungi provides insights into the early evolution of symbiotic traits.</title>
        <authorList>
            <person name="Miyauchi S."/>
            <person name="Kiss E."/>
            <person name="Kuo A."/>
            <person name="Drula E."/>
            <person name="Kohler A."/>
            <person name="Sanchez-Garcia M."/>
            <person name="Morin E."/>
            <person name="Andreopoulos B."/>
            <person name="Barry K.W."/>
            <person name="Bonito G."/>
            <person name="Buee M."/>
            <person name="Carver A."/>
            <person name="Chen C."/>
            <person name="Cichocki N."/>
            <person name="Clum A."/>
            <person name="Culley D."/>
            <person name="Crous P.W."/>
            <person name="Fauchery L."/>
            <person name="Girlanda M."/>
            <person name="Hayes R.D."/>
            <person name="Keri Z."/>
            <person name="LaButti K."/>
            <person name="Lipzen A."/>
            <person name="Lombard V."/>
            <person name="Magnuson J."/>
            <person name="Maillard F."/>
            <person name="Murat C."/>
            <person name="Nolan M."/>
            <person name="Ohm R.A."/>
            <person name="Pangilinan J."/>
            <person name="Pereira M.F."/>
            <person name="Perotto S."/>
            <person name="Peter M."/>
            <person name="Pfister S."/>
            <person name="Riley R."/>
            <person name="Sitrit Y."/>
            <person name="Stielow J.B."/>
            <person name="Szollosi G."/>
            <person name="Zifcakova L."/>
            <person name="Stursova M."/>
            <person name="Spatafora J.W."/>
            <person name="Tedersoo L."/>
            <person name="Vaario L.M."/>
            <person name="Yamada A."/>
            <person name="Yan M."/>
            <person name="Wang P."/>
            <person name="Xu J."/>
            <person name="Bruns T."/>
            <person name="Baldrian P."/>
            <person name="Vilgalys R."/>
            <person name="Dunand C."/>
            <person name="Henrissat B."/>
            <person name="Grigoriev I.V."/>
            <person name="Hibbett D."/>
            <person name="Nagy L.G."/>
            <person name="Martin F.M."/>
        </authorList>
    </citation>
    <scope>NUCLEOTIDE SEQUENCE</scope>
    <source>
        <strain evidence="3">Prilba</strain>
    </source>
</reference>
<evidence type="ECO:0000313" key="3">
    <source>
        <dbReference type="EMBL" id="KAF8484772.1"/>
    </source>
</evidence>
<organism evidence="3 4">
    <name type="scientific">Russula ochroleuca</name>
    <dbReference type="NCBI Taxonomy" id="152965"/>
    <lineage>
        <taxon>Eukaryota</taxon>
        <taxon>Fungi</taxon>
        <taxon>Dikarya</taxon>
        <taxon>Basidiomycota</taxon>
        <taxon>Agaricomycotina</taxon>
        <taxon>Agaricomycetes</taxon>
        <taxon>Russulales</taxon>
        <taxon>Russulaceae</taxon>
        <taxon>Russula</taxon>
    </lineage>
</organism>
<feature type="transmembrane region" description="Helical" evidence="2">
    <location>
        <begin position="174"/>
        <end position="196"/>
    </location>
</feature>
<feature type="transmembrane region" description="Helical" evidence="2">
    <location>
        <begin position="139"/>
        <end position="162"/>
    </location>
</feature>
<feature type="compositionally biased region" description="Polar residues" evidence="1">
    <location>
        <begin position="455"/>
        <end position="466"/>
    </location>
</feature>
<dbReference type="EMBL" id="WHVB01000003">
    <property type="protein sequence ID" value="KAF8484772.1"/>
    <property type="molecule type" value="Genomic_DNA"/>
</dbReference>
<feature type="region of interest" description="Disordered" evidence="1">
    <location>
        <begin position="538"/>
        <end position="643"/>
    </location>
</feature>
<feature type="compositionally biased region" description="Low complexity" evidence="1">
    <location>
        <begin position="513"/>
        <end position="523"/>
    </location>
</feature>
<feature type="compositionally biased region" description="Basic residues" evidence="1">
    <location>
        <begin position="493"/>
        <end position="505"/>
    </location>
</feature>
<reference evidence="3" key="1">
    <citation type="submission" date="2019-10" db="EMBL/GenBank/DDBJ databases">
        <authorList>
            <consortium name="DOE Joint Genome Institute"/>
            <person name="Kuo A."/>
            <person name="Miyauchi S."/>
            <person name="Kiss E."/>
            <person name="Drula E."/>
            <person name="Kohler A."/>
            <person name="Sanchez-Garcia M."/>
            <person name="Andreopoulos B."/>
            <person name="Barry K.W."/>
            <person name="Bonito G."/>
            <person name="Buee M."/>
            <person name="Carver A."/>
            <person name="Chen C."/>
            <person name="Cichocki N."/>
            <person name="Clum A."/>
            <person name="Culley D."/>
            <person name="Crous P.W."/>
            <person name="Fauchery L."/>
            <person name="Girlanda M."/>
            <person name="Hayes R."/>
            <person name="Keri Z."/>
            <person name="LaButti K."/>
            <person name="Lipzen A."/>
            <person name="Lombard V."/>
            <person name="Magnuson J."/>
            <person name="Maillard F."/>
            <person name="Morin E."/>
            <person name="Murat C."/>
            <person name="Nolan M."/>
            <person name="Ohm R."/>
            <person name="Pangilinan J."/>
            <person name="Pereira M."/>
            <person name="Perotto S."/>
            <person name="Peter M."/>
            <person name="Riley R."/>
            <person name="Sitrit Y."/>
            <person name="Stielow B."/>
            <person name="Szollosi G."/>
            <person name="Zifcakova L."/>
            <person name="Stursova M."/>
            <person name="Spatafora J.W."/>
            <person name="Tedersoo L."/>
            <person name="Vaario L.-M."/>
            <person name="Yamada A."/>
            <person name="Yan M."/>
            <person name="Wang P."/>
            <person name="Xu J."/>
            <person name="Bruns T."/>
            <person name="Baldrian P."/>
            <person name="Vilgalys R."/>
            <person name="Henrissat B."/>
            <person name="Grigoriev I.V."/>
            <person name="Hibbett D."/>
            <person name="Nagy L.G."/>
            <person name="Martin F.M."/>
        </authorList>
    </citation>
    <scope>NUCLEOTIDE SEQUENCE</scope>
    <source>
        <strain evidence="3">Prilba</strain>
    </source>
</reference>
<evidence type="ECO:0000256" key="2">
    <source>
        <dbReference type="SAM" id="Phobius"/>
    </source>
</evidence>